<dbReference type="GO" id="GO:0003677">
    <property type="term" value="F:DNA binding"/>
    <property type="evidence" value="ECO:0007669"/>
    <property type="project" value="InterPro"/>
</dbReference>
<dbReference type="Proteomes" id="UP000290106">
    <property type="component" value="Unassembled WGS sequence"/>
</dbReference>
<reference evidence="2 3" key="1">
    <citation type="submission" date="2019-01" db="EMBL/GenBank/DDBJ databases">
        <title>Blautia sp. nov. KGMB01111 isolated human feces.</title>
        <authorList>
            <person name="Park J.-E."/>
            <person name="Kim J.-S."/>
            <person name="Park S.-H."/>
        </authorList>
    </citation>
    <scope>NUCLEOTIDE SEQUENCE [LARGE SCALE GENOMIC DNA]</scope>
    <source>
        <strain evidence="2 3">KGMB01111</strain>
    </source>
</reference>
<dbReference type="RefSeq" id="WP_129259738.1">
    <property type="nucleotide sequence ID" value="NZ_SDKC01000002.1"/>
</dbReference>
<accession>A0A4Q1RD99</accession>
<evidence type="ECO:0000313" key="2">
    <source>
        <dbReference type="EMBL" id="RXS72623.1"/>
    </source>
</evidence>
<dbReference type="Pfam" id="PF01797">
    <property type="entry name" value="Y1_Tnp"/>
    <property type="match status" value="1"/>
</dbReference>
<organism evidence="2 3">
    <name type="scientific">Blautia faecicola</name>
    <dbReference type="NCBI Taxonomy" id="2509240"/>
    <lineage>
        <taxon>Bacteria</taxon>
        <taxon>Bacillati</taxon>
        <taxon>Bacillota</taxon>
        <taxon>Clostridia</taxon>
        <taxon>Lachnospirales</taxon>
        <taxon>Lachnospiraceae</taxon>
        <taxon>Blautia</taxon>
    </lineage>
</organism>
<comment type="caution">
    <text evidence="2">The sequence shown here is derived from an EMBL/GenBank/DDBJ whole genome shotgun (WGS) entry which is preliminary data.</text>
</comment>
<keyword evidence="3" id="KW-1185">Reference proteome</keyword>
<gene>
    <name evidence="2" type="ORF">ETP43_16735</name>
</gene>
<protein>
    <recommendedName>
        <fullName evidence="1">Transposase IS200-like domain-containing protein</fullName>
    </recommendedName>
</protein>
<proteinExistence type="predicted"/>
<name>A0A4Q1RD99_9FIRM</name>
<feature type="domain" description="Transposase IS200-like" evidence="1">
    <location>
        <begin position="6"/>
        <end position="118"/>
    </location>
</feature>
<dbReference type="OrthoDB" id="9798161at2"/>
<dbReference type="SUPFAM" id="SSF143422">
    <property type="entry name" value="Transposase IS200-like"/>
    <property type="match status" value="1"/>
</dbReference>
<dbReference type="EMBL" id="SDKC01000002">
    <property type="protein sequence ID" value="RXS72623.1"/>
    <property type="molecule type" value="Genomic_DNA"/>
</dbReference>
<dbReference type="InterPro" id="IPR002686">
    <property type="entry name" value="Transposase_17"/>
</dbReference>
<dbReference type="InterPro" id="IPR036515">
    <property type="entry name" value="Transposase_17_sf"/>
</dbReference>
<dbReference type="GO" id="GO:0004803">
    <property type="term" value="F:transposase activity"/>
    <property type="evidence" value="ECO:0007669"/>
    <property type="project" value="InterPro"/>
</dbReference>
<dbReference type="Gene3D" id="3.30.70.1290">
    <property type="entry name" value="Transposase IS200-like"/>
    <property type="match status" value="1"/>
</dbReference>
<dbReference type="AlphaFoldDB" id="A0A4Q1RD99"/>
<sequence length="123" mass="14263">MDEHIVTIALATRLKRRVFASDIIKEEAEKLIRENIDTINSTLISISFEDYGLILTLNNKDNLPTSDIAYFLRTATSAPLRNKYSNLNKMPSLWTRNYFCENGYMTNDTMAAVQEYFQQIKSR</sequence>
<evidence type="ECO:0000259" key="1">
    <source>
        <dbReference type="Pfam" id="PF01797"/>
    </source>
</evidence>
<evidence type="ECO:0000313" key="3">
    <source>
        <dbReference type="Proteomes" id="UP000290106"/>
    </source>
</evidence>
<dbReference type="GO" id="GO:0006313">
    <property type="term" value="P:DNA transposition"/>
    <property type="evidence" value="ECO:0007669"/>
    <property type="project" value="InterPro"/>
</dbReference>